<feature type="non-terminal residue" evidence="1">
    <location>
        <position position="31"/>
    </location>
</feature>
<reference evidence="1" key="1">
    <citation type="submission" date="2018-05" db="EMBL/GenBank/DDBJ databases">
        <authorList>
            <person name="Lanie J.A."/>
            <person name="Ng W.-L."/>
            <person name="Kazmierczak K.M."/>
            <person name="Andrzejewski T.M."/>
            <person name="Davidsen T.M."/>
            <person name="Wayne K.J."/>
            <person name="Tettelin H."/>
            <person name="Glass J.I."/>
            <person name="Rusch D."/>
            <person name="Podicherti R."/>
            <person name="Tsui H.-C.T."/>
            <person name="Winkler M.E."/>
        </authorList>
    </citation>
    <scope>NUCLEOTIDE SEQUENCE</scope>
</reference>
<protein>
    <submittedName>
        <fullName evidence="1">Uncharacterized protein</fullName>
    </submittedName>
</protein>
<evidence type="ECO:0000313" key="1">
    <source>
        <dbReference type="EMBL" id="SVD52848.1"/>
    </source>
</evidence>
<dbReference type="AlphaFoldDB" id="A0A382W3Y9"/>
<sequence>MAEQVGREVWNLAVSSVGEAVRALESQSKKL</sequence>
<dbReference type="EMBL" id="UINC01156434">
    <property type="protein sequence ID" value="SVD52848.1"/>
    <property type="molecule type" value="Genomic_DNA"/>
</dbReference>
<gene>
    <name evidence="1" type="ORF">METZ01_LOCUS405702</name>
</gene>
<proteinExistence type="predicted"/>
<organism evidence="1">
    <name type="scientific">marine metagenome</name>
    <dbReference type="NCBI Taxonomy" id="408172"/>
    <lineage>
        <taxon>unclassified sequences</taxon>
        <taxon>metagenomes</taxon>
        <taxon>ecological metagenomes</taxon>
    </lineage>
</organism>
<name>A0A382W3Y9_9ZZZZ</name>
<accession>A0A382W3Y9</accession>